<evidence type="ECO:0000313" key="3">
    <source>
        <dbReference type="Proteomes" id="UP000789375"/>
    </source>
</evidence>
<accession>A0A9N8WE05</accession>
<gene>
    <name evidence="2" type="ORF">FMOSSE_LOCUS2975</name>
</gene>
<keyword evidence="1" id="KW-0732">Signal</keyword>
<dbReference type="AlphaFoldDB" id="A0A9N8WE05"/>
<name>A0A9N8WE05_FUNMO</name>
<feature type="chain" id="PRO_5040492172" evidence="1">
    <location>
        <begin position="25"/>
        <end position="88"/>
    </location>
</feature>
<reference evidence="2" key="1">
    <citation type="submission" date="2021-06" db="EMBL/GenBank/DDBJ databases">
        <authorList>
            <person name="Kallberg Y."/>
            <person name="Tangrot J."/>
            <person name="Rosling A."/>
        </authorList>
    </citation>
    <scope>NUCLEOTIDE SEQUENCE</scope>
    <source>
        <strain evidence="2">87-6 pot B 2015</strain>
    </source>
</reference>
<evidence type="ECO:0000256" key="1">
    <source>
        <dbReference type="SAM" id="SignalP"/>
    </source>
</evidence>
<comment type="caution">
    <text evidence="2">The sequence shown here is derived from an EMBL/GenBank/DDBJ whole genome shotgun (WGS) entry which is preliminary data.</text>
</comment>
<dbReference type="EMBL" id="CAJVPP010000411">
    <property type="protein sequence ID" value="CAG8480098.1"/>
    <property type="molecule type" value="Genomic_DNA"/>
</dbReference>
<sequence length="88" mass="10287">MSCLYMMGVLYRFVLVYLMDVCDAQNKKNDVRSVGALSSSEKGFNFMEIKWIWILREARNFDHGHMRSIKPNSGPFTINTNSNSWWTT</sequence>
<proteinExistence type="predicted"/>
<organism evidence="2 3">
    <name type="scientific">Funneliformis mosseae</name>
    <name type="common">Endomycorrhizal fungus</name>
    <name type="synonym">Glomus mosseae</name>
    <dbReference type="NCBI Taxonomy" id="27381"/>
    <lineage>
        <taxon>Eukaryota</taxon>
        <taxon>Fungi</taxon>
        <taxon>Fungi incertae sedis</taxon>
        <taxon>Mucoromycota</taxon>
        <taxon>Glomeromycotina</taxon>
        <taxon>Glomeromycetes</taxon>
        <taxon>Glomerales</taxon>
        <taxon>Glomeraceae</taxon>
        <taxon>Funneliformis</taxon>
    </lineage>
</organism>
<protein>
    <submittedName>
        <fullName evidence="2">4546_t:CDS:1</fullName>
    </submittedName>
</protein>
<dbReference type="Proteomes" id="UP000789375">
    <property type="component" value="Unassembled WGS sequence"/>
</dbReference>
<keyword evidence="3" id="KW-1185">Reference proteome</keyword>
<evidence type="ECO:0000313" key="2">
    <source>
        <dbReference type="EMBL" id="CAG8480098.1"/>
    </source>
</evidence>
<feature type="signal peptide" evidence="1">
    <location>
        <begin position="1"/>
        <end position="24"/>
    </location>
</feature>